<dbReference type="InterPro" id="IPR012165">
    <property type="entry name" value="Cyt_c3_hydrogenase_gsu"/>
</dbReference>
<dbReference type="InterPro" id="IPR017927">
    <property type="entry name" value="FAD-bd_FR_type"/>
</dbReference>
<keyword evidence="20" id="KW-1185">Reference proteome</keyword>
<keyword evidence="8 15" id="KW-0274">FAD</keyword>
<evidence type="ECO:0000256" key="8">
    <source>
        <dbReference type="ARBA" id="ARBA00022827"/>
    </source>
</evidence>
<feature type="binding site" evidence="15 16">
    <location>
        <begin position="70"/>
        <end position="72"/>
    </location>
    <ligand>
        <name>FAD</name>
        <dbReference type="ChEBI" id="CHEBI:57692"/>
    </ligand>
</feature>
<evidence type="ECO:0000256" key="6">
    <source>
        <dbReference type="ARBA" id="ARBA00022714"/>
    </source>
</evidence>
<evidence type="ECO:0000256" key="12">
    <source>
        <dbReference type="ARBA" id="ARBA00023014"/>
    </source>
</evidence>
<dbReference type="Gene3D" id="2.40.30.10">
    <property type="entry name" value="Translation factors"/>
    <property type="match status" value="1"/>
</dbReference>
<sequence>MIKKELMVVVKHENIAKNIFQLTLQGELVKEMKQPGQFVHLKVTDGSAPLLRRPISISEIDKENNHFTMIYRVEGAGTQLLSYKKVDDVVDVLGPLGNGFPLDASKSGDTVLLVGGGIGVPPLLELSKQLVKRGVIVQHVLGFQTKEAVFLENEFSSLGRTIIATDDGSYGYQGFVTHAIRDRDISFSTLYTCGPTPMLKAIEREYEKIPLFLSLEERMGCGVGACFACVCHTVDDPTGTSYKKVCSDGPVFKAGEVVL</sequence>
<keyword evidence="5 15" id="KW-0285">Flavoprotein</keyword>
<gene>
    <name evidence="15" type="primary">pyrK</name>
    <name evidence="19" type="ORF">A9C19_11480</name>
</gene>
<keyword evidence="12 15" id="KW-0411">Iron-sulfur</keyword>
<dbReference type="PROSITE" id="PS51384">
    <property type="entry name" value="FAD_FR"/>
    <property type="match status" value="1"/>
</dbReference>
<comment type="function">
    <text evidence="15">Responsible for channeling the electrons from the oxidation of dihydroorotate from the FMN redox center in the PyrD type B subunit to the ultimate electron acceptor NAD(+).</text>
</comment>
<feature type="binding site" evidence="15 17">
    <location>
        <position position="246"/>
    </location>
    <ligand>
        <name>[2Fe-2S] cluster</name>
        <dbReference type="ChEBI" id="CHEBI:190135"/>
    </ligand>
</feature>
<evidence type="ECO:0000256" key="17">
    <source>
        <dbReference type="PIRSR" id="PIRSR006816-2"/>
    </source>
</evidence>
<dbReference type="EMBL" id="CP016020">
    <property type="protein sequence ID" value="APH05322.1"/>
    <property type="molecule type" value="Genomic_DNA"/>
</dbReference>
<name>A0A1L3MSJ7_9BACI</name>
<dbReference type="GO" id="GO:0050660">
    <property type="term" value="F:flavin adenine dinucleotide binding"/>
    <property type="evidence" value="ECO:0007669"/>
    <property type="project" value="InterPro"/>
</dbReference>
<dbReference type="SUPFAM" id="SSF63380">
    <property type="entry name" value="Riboflavin synthase domain-like"/>
    <property type="match status" value="1"/>
</dbReference>
<dbReference type="KEGG" id="bwh:A9C19_11480"/>
<evidence type="ECO:0000256" key="9">
    <source>
        <dbReference type="ARBA" id="ARBA00022975"/>
    </source>
</evidence>
<dbReference type="CDD" id="cd06218">
    <property type="entry name" value="DHOD_e_trans"/>
    <property type="match status" value="1"/>
</dbReference>
<keyword evidence="6 15" id="KW-0001">2Fe-2S</keyword>
<dbReference type="InterPro" id="IPR019480">
    <property type="entry name" value="Dihydroorotate_DH_Fe-S-bd"/>
</dbReference>
<dbReference type="InterPro" id="IPR017938">
    <property type="entry name" value="Riboflavin_synthase-like_b-brl"/>
</dbReference>
<keyword evidence="7 15" id="KW-0479">Metal-binding</keyword>
<dbReference type="RefSeq" id="WP_072580113.1">
    <property type="nucleotide sequence ID" value="NZ_CP016020.1"/>
</dbReference>
<dbReference type="UniPathway" id="UPA00070">
    <property type="reaction ID" value="UER00945"/>
</dbReference>
<dbReference type="PRINTS" id="PR00409">
    <property type="entry name" value="PHDIOXRDTASE"/>
</dbReference>
<evidence type="ECO:0000256" key="11">
    <source>
        <dbReference type="ARBA" id="ARBA00023004"/>
    </source>
</evidence>
<dbReference type="Pfam" id="PF00970">
    <property type="entry name" value="FAD_binding_6"/>
    <property type="match status" value="1"/>
</dbReference>
<dbReference type="GO" id="GO:0046872">
    <property type="term" value="F:metal ion binding"/>
    <property type="evidence" value="ECO:0007669"/>
    <property type="project" value="UniProtKB-KW"/>
</dbReference>
<comment type="subunit">
    <text evidence="3 15">Heterotetramer of 2 PyrK and 2 PyrD type B subunits.</text>
</comment>
<evidence type="ECO:0000256" key="16">
    <source>
        <dbReference type="PIRSR" id="PIRSR006816-1"/>
    </source>
</evidence>
<evidence type="ECO:0000256" key="3">
    <source>
        <dbReference type="ARBA" id="ARBA00011669"/>
    </source>
</evidence>
<organism evidence="19 20">
    <name type="scientific">Bacillus weihaiensis</name>
    <dbReference type="NCBI Taxonomy" id="1547283"/>
    <lineage>
        <taxon>Bacteria</taxon>
        <taxon>Bacillati</taxon>
        <taxon>Bacillota</taxon>
        <taxon>Bacilli</taxon>
        <taxon>Bacillales</taxon>
        <taxon>Bacillaceae</taxon>
        <taxon>Bacillus</taxon>
    </lineage>
</organism>
<comment type="cofactor">
    <cofactor evidence="15">
        <name>[2Fe-2S] cluster</name>
        <dbReference type="ChEBI" id="CHEBI:190135"/>
    </cofactor>
    <text evidence="15">Binds 1 [2Fe-2S] cluster per subunit.</text>
</comment>
<dbReference type="InterPro" id="IPR037117">
    <property type="entry name" value="Dihydroorotate_DH_ele_sf"/>
</dbReference>
<evidence type="ECO:0000256" key="7">
    <source>
        <dbReference type="ARBA" id="ARBA00022723"/>
    </source>
</evidence>
<dbReference type="GO" id="GO:0016491">
    <property type="term" value="F:oxidoreductase activity"/>
    <property type="evidence" value="ECO:0007669"/>
    <property type="project" value="InterPro"/>
</dbReference>
<dbReference type="HAMAP" id="MF_01211">
    <property type="entry name" value="DHODB_Fe_S_bind"/>
    <property type="match status" value="1"/>
</dbReference>
<keyword evidence="10 15" id="KW-0249">Electron transport</keyword>
<evidence type="ECO:0000256" key="1">
    <source>
        <dbReference type="ARBA" id="ARBA00004715"/>
    </source>
</evidence>
<dbReference type="InterPro" id="IPR050353">
    <property type="entry name" value="PyrK_electron_transfer"/>
</dbReference>
<dbReference type="GO" id="GO:0051537">
    <property type="term" value="F:2 iron, 2 sulfur cluster binding"/>
    <property type="evidence" value="ECO:0007669"/>
    <property type="project" value="UniProtKB-KW"/>
</dbReference>
<reference evidence="19 20" key="1">
    <citation type="journal article" date="2016" name="Sci. Rep.">
        <title>Complete genome sequence and transcriptomic analysis of a novel marine strain Bacillus weihaiensis reveals the mechanism of brown algae degradation.</title>
        <authorList>
            <person name="Zhu Y."/>
            <person name="Chen P."/>
            <person name="Bao Y."/>
            <person name="Men Y."/>
            <person name="Zeng Y."/>
            <person name="Yang J."/>
            <person name="Sun J."/>
            <person name="Sun Y."/>
        </authorList>
    </citation>
    <scope>NUCLEOTIDE SEQUENCE [LARGE SCALE GENOMIC DNA]</scope>
    <source>
        <strain evidence="19 20">Alg07</strain>
    </source>
</reference>
<accession>A0A1L3MSJ7</accession>
<dbReference type="Proteomes" id="UP000181936">
    <property type="component" value="Chromosome"/>
</dbReference>
<evidence type="ECO:0000313" key="20">
    <source>
        <dbReference type="Proteomes" id="UP000181936"/>
    </source>
</evidence>
<evidence type="ECO:0000256" key="14">
    <source>
        <dbReference type="ARBA" id="ARBA00082223"/>
    </source>
</evidence>
<keyword evidence="11 15" id="KW-0408">Iron</keyword>
<dbReference type="GO" id="GO:0044205">
    <property type="term" value="P:'de novo' UMP biosynthetic process"/>
    <property type="evidence" value="ECO:0007669"/>
    <property type="project" value="UniProtKB-UniRule"/>
</dbReference>
<comment type="cofactor">
    <cofactor evidence="15 16">
        <name>FAD</name>
        <dbReference type="ChEBI" id="CHEBI:57692"/>
    </cofactor>
    <text evidence="15 16">Binds 1 FAD per subunit.</text>
</comment>
<dbReference type="PIRSF" id="PIRSF006816">
    <property type="entry name" value="Cyc3_hyd_g"/>
    <property type="match status" value="1"/>
</dbReference>
<evidence type="ECO:0000256" key="15">
    <source>
        <dbReference type="HAMAP-Rule" id="MF_01211"/>
    </source>
</evidence>
<feature type="binding site" evidence="15 16">
    <location>
        <begin position="77"/>
        <end position="78"/>
    </location>
    <ligand>
        <name>FAD</name>
        <dbReference type="ChEBI" id="CHEBI:57692"/>
    </ligand>
</feature>
<evidence type="ECO:0000259" key="18">
    <source>
        <dbReference type="PROSITE" id="PS51384"/>
    </source>
</evidence>
<dbReference type="AlphaFoldDB" id="A0A1L3MSJ7"/>
<feature type="binding site" evidence="15 17">
    <location>
        <position position="229"/>
    </location>
    <ligand>
        <name>[2Fe-2S] cluster</name>
        <dbReference type="ChEBI" id="CHEBI:190135"/>
    </ligand>
</feature>
<dbReference type="Pfam" id="PF10418">
    <property type="entry name" value="DHODB_Fe-S_bind"/>
    <property type="match status" value="1"/>
</dbReference>
<dbReference type="PANTHER" id="PTHR43513">
    <property type="entry name" value="DIHYDROOROTATE DEHYDROGENASE B (NAD(+)), ELECTRON TRANSFER SUBUNIT"/>
    <property type="match status" value="1"/>
</dbReference>
<dbReference type="FunFam" id="2.10.240.10:FF:000001">
    <property type="entry name" value="Dihydroorotate dehydrogenase B (NAD(+)), electron transfer subunit"/>
    <property type="match status" value="1"/>
</dbReference>
<dbReference type="Gene3D" id="3.40.50.80">
    <property type="entry name" value="Nucleotide-binding domain of ferredoxin-NADP reductase (FNR) module"/>
    <property type="match status" value="1"/>
</dbReference>
<dbReference type="SUPFAM" id="SSF52343">
    <property type="entry name" value="Ferredoxin reductase-like, C-terminal NADP-linked domain"/>
    <property type="match status" value="1"/>
</dbReference>
<feature type="binding site" evidence="15 17">
    <location>
        <position position="221"/>
    </location>
    <ligand>
        <name>[2Fe-2S] cluster</name>
        <dbReference type="ChEBI" id="CHEBI:190135"/>
    </ligand>
</feature>
<dbReference type="InterPro" id="IPR039261">
    <property type="entry name" value="FNR_nucleotide-bd"/>
</dbReference>
<keyword evidence="4 15" id="KW-0813">Transport</keyword>
<evidence type="ECO:0000256" key="5">
    <source>
        <dbReference type="ARBA" id="ARBA00022630"/>
    </source>
</evidence>
<evidence type="ECO:0000256" key="4">
    <source>
        <dbReference type="ARBA" id="ARBA00022448"/>
    </source>
</evidence>
<dbReference type="InterPro" id="IPR023455">
    <property type="entry name" value="Dihydroorotate_DHASE_ETsu"/>
</dbReference>
<dbReference type="NCBIfam" id="NF000797">
    <property type="entry name" value="PRK00054.1-2"/>
    <property type="match status" value="1"/>
</dbReference>
<feature type="domain" description="FAD-binding FR-type" evidence="18">
    <location>
        <begin position="2"/>
        <end position="102"/>
    </location>
</feature>
<comment type="similarity">
    <text evidence="2 15">Belongs to the PyrK family.</text>
</comment>
<feature type="binding site" evidence="15 16">
    <location>
        <begin position="53"/>
        <end position="56"/>
    </location>
    <ligand>
        <name>FAD</name>
        <dbReference type="ChEBI" id="CHEBI:57692"/>
    </ligand>
</feature>
<dbReference type="PANTHER" id="PTHR43513:SF3">
    <property type="entry name" value="DIHYDROOROTATE DEHYDROGENASE B (NAD(+)), ELECTRON TRANSFER SUBUNIT-RELATED"/>
    <property type="match status" value="1"/>
</dbReference>
<evidence type="ECO:0000313" key="19">
    <source>
        <dbReference type="EMBL" id="APH05322.1"/>
    </source>
</evidence>
<feature type="binding site" evidence="15 17">
    <location>
        <position position="226"/>
    </location>
    <ligand>
        <name>[2Fe-2S] cluster</name>
        <dbReference type="ChEBI" id="CHEBI:190135"/>
    </ligand>
</feature>
<evidence type="ECO:0000256" key="13">
    <source>
        <dbReference type="ARBA" id="ARBA00069792"/>
    </source>
</evidence>
<dbReference type="GO" id="GO:0009055">
    <property type="term" value="F:electron transfer activity"/>
    <property type="evidence" value="ECO:0007669"/>
    <property type="project" value="UniProtKB-UniRule"/>
</dbReference>
<proteinExistence type="inferred from homology"/>
<evidence type="ECO:0000256" key="2">
    <source>
        <dbReference type="ARBA" id="ARBA00006422"/>
    </source>
</evidence>
<dbReference type="STRING" id="1547283.A9C19_11480"/>
<evidence type="ECO:0000256" key="10">
    <source>
        <dbReference type="ARBA" id="ARBA00022982"/>
    </source>
</evidence>
<comment type="pathway">
    <text evidence="1 15">Pyrimidine metabolism; UMP biosynthesis via de novo pathway; orotate from (S)-dihydroorotate (NAD(+) route): step 1/1.</text>
</comment>
<protein>
    <recommendedName>
        <fullName evidence="13 15">Dihydroorotate dehydrogenase B (NAD(+)), electron transfer subunit</fullName>
    </recommendedName>
    <alternativeName>
        <fullName evidence="14 15">Dihydroorotate oxidase B, electron transfer subunit</fullName>
    </alternativeName>
</protein>
<dbReference type="Gene3D" id="2.10.240.10">
    <property type="entry name" value="Dihydroorotate dehydrogenase, electron transfer subunit"/>
    <property type="match status" value="1"/>
</dbReference>
<keyword evidence="9 15" id="KW-0665">Pyrimidine biosynthesis</keyword>
<dbReference type="NCBIfam" id="NF000799">
    <property type="entry name" value="PRK00054.1-4"/>
    <property type="match status" value="1"/>
</dbReference>
<dbReference type="InterPro" id="IPR008333">
    <property type="entry name" value="Cbr1-like_FAD-bd_dom"/>
</dbReference>
<comment type="cofactor">
    <cofactor evidence="17">
        <name>[2Fe-2S] cluster</name>
        <dbReference type="ChEBI" id="CHEBI:190135"/>
    </cofactor>
    <text evidence="17">Binds 1 [2Fe-2S] cluster per subunit.</text>
</comment>